<dbReference type="InterPro" id="IPR027417">
    <property type="entry name" value="P-loop_NTPase"/>
</dbReference>
<feature type="region of interest" description="Disordered" evidence="4">
    <location>
        <begin position="1"/>
        <end position="23"/>
    </location>
</feature>
<dbReference type="Gene3D" id="3.40.50.300">
    <property type="entry name" value="P-loop containing nucleotide triphosphate hydrolases"/>
    <property type="match status" value="1"/>
</dbReference>
<feature type="domain" description="Disease resistance R13L4/SHOC-2-like LRR" evidence="8">
    <location>
        <begin position="678"/>
        <end position="1008"/>
    </location>
</feature>
<evidence type="ECO:0000256" key="1">
    <source>
        <dbReference type="ARBA" id="ARBA00022737"/>
    </source>
</evidence>
<feature type="domain" description="Disease resistance protein winged helix" evidence="7">
    <location>
        <begin position="565"/>
        <end position="634"/>
    </location>
</feature>
<feature type="domain" description="Disease resistance N-terminal" evidence="6">
    <location>
        <begin position="130"/>
        <end position="221"/>
    </location>
</feature>
<dbReference type="FunFam" id="1.10.10.10:FF:000322">
    <property type="entry name" value="Probable disease resistance protein At1g63360"/>
    <property type="match status" value="1"/>
</dbReference>
<dbReference type="Gene3D" id="1.10.8.430">
    <property type="entry name" value="Helical domain of apoptotic protease-activating factors"/>
    <property type="match status" value="1"/>
</dbReference>
<sequence>SQPPFRNLADSRARQKLSPSSSFRKIAGRPSSLTVAFSTAFSVASSWDHRLMPLEASLNDTTSLSPTLSLSPNGQLQLYHRISAASLTSSAPTQQRTNFSSLPLEQLHIQVGFIDHHQNLKKKKLMAETILSPVIEKLIELLAQEVNLLKGVHREAHSLKDELQIIQPFLKDAEAKMERGQLGDATEVWLNQLRQLVDRIDDVVDEYIHYLHMKHGHHGSKFVQFVYRTCHFAQLIKPRYDIASEIRDIKTSLREIKERGQSYGLRPFEQGSSSNKNVDASSMGTQLGSLYIEEDDLVGIDSTSNELIRNLIEGPAIRVVISIVGEGGIGKTTLAKTAYDDDAVKRHFDCYAWITVSQSYNTEKILRIMTSQLCSEMDQPVKAIGTIEEAIDHLRIYLKKKKYVIVFDDVWQRDFWGVIKHAFPINDNKGNRIIITTRNTSVSYSIKESPFDIVKELKPLCWDLSWELFCKWAYRFELNRCCPEHLHNMSCEIVRKCQGLPLVIVAIASLLSTKEKIEFEWQKVIDNLNYEFENNPQLTGVLTVLSFSYHDLPYHLKCCFLYFGMFPEDYLIFDQRLYRIWIAEGFIESKRDKTMEQVAQEYLNELIHRNLVSFHVRFGFQRWCYVHDLMFEIILTKVDAMCFSHILNTSKTKFKGRSRRLSVFSTTKDVQEIIRDSKVRSVIFHNVDQLTDSFVIGLFKELKLLKLLDFEGAPLYDIPKEVGHLFHLKYLNLKGTHVKRLPKSIGSLFNLQVLNLFDTFIEELPIEINKLQNLQHLLGHRYINGDECSVKSYGGVKIHPGIGCLKELQTLTFVEAYKNGVDFVKELQKLTKLVSLGIGKVTAEMGKALTISIGKMSHLEELFITSFRDEEILDFESILSPPRSLRFISLRCRLKEFPSWISVLQNLRGLTLRFTRLSNEPLRNIKDLPNLEFIRLHQAYDGEELHFEEGSFKRLKHLIVRKLEGLKVVKMDRGALPHLEQLDIGDCLLLEEIPSNIEHLPNLKSLIIRDMTREFVASLQPNGGSHYWKIEHVTSVTILYKYGGWATFKKYRLGEPSLLELLQ</sequence>
<keyword evidence="2" id="KW-0547">Nucleotide-binding</keyword>
<dbReference type="InterPro" id="IPR042197">
    <property type="entry name" value="Apaf_helical"/>
</dbReference>
<feature type="domain" description="NB-ARC" evidence="5">
    <location>
        <begin position="303"/>
        <end position="475"/>
    </location>
</feature>
<dbReference type="InterPro" id="IPR055414">
    <property type="entry name" value="LRR_R13L4/SHOC2-like"/>
</dbReference>
<name>A0A7J6HFM6_CANSA</name>
<dbReference type="InterPro" id="IPR041118">
    <property type="entry name" value="Rx_N"/>
</dbReference>
<dbReference type="FunFam" id="3.40.50.300:FF:001091">
    <property type="entry name" value="Probable disease resistance protein At1g61300"/>
    <property type="match status" value="1"/>
</dbReference>
<dbReference type="Gene3D" id="1.20.5.4130">
    <property type="match status" value="1"/>
</dbReference>
<organism evidence="9 10">
    <name type="scientific">Cannabis sativa</name>
    <name type="common">Hemp</name>
    <name type="synonym">Marijuana</name>
    <dbReference type="NCBI Taxonomy" id="3483"/>
    <lineage>
        <taxon>Eukaryota</taxon>
        <taxon>Viridiplantae</taxon>
        <taxon>Streptophyta</taxon>
        <taxon>Embryophyta</taxon>
        <taxon>Tracheophyta</taxon>
        <taxon>Spermatophyta</taxon>
        <taxon>Magnoliopsida</taxon>
        <taxon>eudicotyledons</taxon>
        <taxon>Gunneridae</taxon>
        <taxon>Pentapetalae</taxon>
        <taxon>rosids</taxon>
        <taxon>fabids</taxon>
        <taxon>Rosales</taxon>
        <taxon>Cannabaceae</taxon>
        <taxon>Cannabis</taxon>
    </lineage>
</organism>
<keyword evidence="3" id="KW-0611">Plant defense</keyword>
<dbReference type="EMBL" id="JAATIP010000013">
    <property type="protein sequence ID" value="KAF4393865.1"/>
    <property type="molecule type" value="Genomic_DNA"/>
</dbReference>
<evidence type="ECO:0000313" key="9">
    <source>
        <dbReference type="EMBL" id="KAF4393865.1"/>
    </source>
</evidence>
<dbReference type="GO" id="GO:0098542">
    <property type="term" value="P:defense response to other organism"/>
    <property type="evidence" value="ECO:0007669"/>
    <property type="project" value="TreeGrafter"/>
</dbReference>
<dbReference type="GO" id="GO:0043531">
    <property type="term" value="F:ADP binding"/>
    <property type="evidence" value="ECO:0007669"/>
    <property type="project" value="InterPro"/>
</dbReference>
<dbReference type="SUPFAM" id="SSF52058">
    <property type="entry name" value="L domain-like"/>
    <property type="match status" value="1"/>
</dbReference>
<dbReference type="Proteomes" id="UP000525078">
    <property type="component" value="Unassembled WGS sequence"/>
</dbReference>
<evidence type="ECO:0000259" key="5">
    <source>
        <dbReference type="Pfam" id="PF00931"/>
    </source>
</evidence>
<evidence type="ECO:0000313" key="10">
    <source>
        <dbReference type="Proteomes" id="UP000525078"/>
    </source>
</evidence>
<dbReference type="Pfam" id="PF23559">
    <property type="entry name" value="WHD_DRP"/>
    <property type="match status" value="1"/>
</dbReference>
<dbReference type="InterPro" id="IPR032675">
    <property type="entry name" value="LRR_dom_sf"/>
</dbReference>
<reference evidence="9 10" key="1">
    <citation type="journal article" date="2020" name="bioRxiv">
        <title>Sequence and annotation of 42 cannabis genomes reveals extensive copy number variation in cannabinoid synthesis and pathogen resistance genes.</title>
        <authorList>
            <person name="Mckernan K.J."/>
            <person name="Helbert Y."/>
            <person name="Kane L.T."/>
            <person name="Ebling H."/>
            <person name="Zhang L."/>
            <person name="Liu B."/>
            <person name="Eaton Z."/>
            <person name="Mclaughlin S."/>
            <person name="Kingan S."/>
            <person name="Baybayan P."/>
            <person name="Concepcion G."/>
            <person name="Jordan M."/>
            <person name="Riva A."/>
            <person name="Barbazuk W."/>
            <person name="Harkins T."/>
        </authorList>
    </citation>
    <scope>NUCLEOTIDE SEQUENCE [LARGE SCALE GENOMIC DNA]</scope>
    <source>
        <strain evidence="10">cv. Jamaican Lion 4</strain>
        <tissue evidence="9">Leaf</tissue>
    </source>
</reference>
<dbReference type="Gene3D" id="3.80.10.10">
    <property type="entry name" value="Ribonuclease Inhibitor"/>
    <property type="match status" value="1"/>
</dbReference>
<evidence type="ECO:0000256" key="2">
    <source>
        <dbReference type="ARBA" id="ARBA00022741"/>
    </source>
</evidence>
<dbReference type="SUPFAM" id="SSF52540">
    <property type="entry name" value="P-loop containing nucleoside triphosphate hydrolases"/>
    <property type="match status" value="1"/>
</dbReference>
<proteinExistence type="predicted"/>
<feature type="non-terminal residue" evidence="9">
    <location>
        <position position="1"/>
    </location>
</feature>
<evidence type="ECO:0000259" key="8">
    <source>
        <dbReference type="Pfam" id="PF23598"/>
    </source>
</evidence>
<evidence type="ECO:0000259" key="6">
    <source>
        <dbReference type="Pfam" id="PF18052"/>
    </source>
</evidence>
<dbReference type="InterPro" id="IPR002182">
    <property type="entry name" value="NB-ARC"/>
</dbReference>
<dbReference type="InterPro" id="IPR058922">
    <property type="entry name" value="WHD_DRP"/>
</dbReference>
<dbReference type="InterPro" id="IPR044974">
    <property type="entry name" value="Disease_R_plants"/>
</dbReference>
<dbReference type="PRINTS" id="PR00364">
    <property type="entry name" value="DISEASERSIST"/>
</dbReference>
<evidence type="ECO:0000256" key="3">
    <source>
        <dbReference type="ARBA" id="ARBA00022821"/>
    </source>
</evidence>
<accession>A0A7J6HFM6</accession>
<protein>
    <submittedName>
        <fullName evidence="9">Uncharacterized protein</fullName>
    </submittedName>
</protein>
<dbReference type="Gene3D" id="1.10.10.10">
    <property type="entry name" value="Winged helix-like DNA-binding domain superfamily/Winged helix DNA-binding domain"/>
    <property type="match status" value="1"/>
</dbReference>
<evidence type="ECO:0000259" key="7">
    <source>
        <dbReference type="Pfam" id="PF23559"/>
    </source>
</evidence>
<keyword evidence="1" id="KW-0677">Repeat</keyword>
<dbReference type="InterPro" id="IPR038005">
    <property type="entry name" value="RX-like_CC"/>
</dbReference>
<dbReference type="Pfam" id="PF23598">
    <property type="entry name" value="LRR_14"/>
    <property type="match status" value="1"/>
</dbReference>
<comment type="caution">
    <text evidence="9">The sequence shown here is derived from an EMBL/GenBank/DDBJ whole genome shotgun (WGS) entry which is preliminary data.</text>
</comment>
<dbReference type="PANTHER" id="PTHR23155:SF1052">
    <property type="entry name" value="DISEASE RESISTANCE PROTEIN RPM1"/>
    <property type="match status" value="1"/>
</dbReference>
<dbReference type="PANTHER" id="PTHR23155">
    <property type="entry name" value="DISEASE RESISTANCE PROTEIN RP"/>
    <property type="match status" value="1"/>
</dbReference>
<dbReference type="CDD" id="cd14798">
    <property type="entry name" value="RX-CC_like"/>
    <property type="match status" value="1"/>
</dbReference>
<evidence type="ECO:0000256" key="4">
    <source>
        <dbReference type="SAM" id="MobiDB-lite"/>
    </source>
</evidence>
<dbReference type="Pfam" id="PF00931">
    <property type="entry name" value="NB-ARC"/>
    <property type="match status" value="1"/>
</dbReference>
<gene>
    <name evidence="9" type="ORF">F8388_018356</name>
</gene>
<dbReference type="Pfam" id="PF18052">
    <property type="entry name" value="Rx_N"/>
    <property type="match status" value="1"/>
</dbReference>
<dbReference type="AlphaFoldDB" id="A0A7J6HFM6"/>
<dbReference type="InterPro" id="IPR036388">
    <property type="entry name" value="WH-like_DNA-bd_sf"/>
</dbReference>